<accession>X0TJ14</accession>
<feature type="region of interest" description="Disordered" evidence="1">
    <location>
        <begin position="20"/>
        <end position="58"/>
    </location>
</feature>
<sequence>KSMQHAHHWLTLLDAARKTVGEPKKKKSALDKKVKKAPLVTKPKAAKKSKSDTDLFYG</sequence>
<dbReference type="AlphaFoldDB" id="X0TJ14"/>
<proteinExistence type="predicted"/>
<feature type="compositionally biased region" description="Basic and acidic residues" evidence="1">
    <location>
        <begin position="49"/>
        <end position="58"/>
    </location>
</feature>
<protein>
    <submittedName>
        <fullName evidence="2">Uncharacterized protein</fullName>
    </submittedName>
</protein>
<reference evidence="2" key="1">
    <citation type="journal article" date="2014" name="Front. Microbiol.">
        <title>High frequency of phylogenetically diverse reductive dehalogenase-homologous genes in deep subseafloor sedimentary metagenomes.</title>
        <authorList>
            <person name="Kawai M."/>
            <person name="Futagami T."/>
            <person name="Toyoda A."/>
            <person name="Takaki Y."/>
            <person name="Nishi S."/>
            <person name="Hori S."/>
            <person name="Arai W."/>
            <person name="Tsubouchi T."/>
            <person name="Morono Y."/>
            <person name="Uchiyama I."/>
            <person name="Ito T."/>
            <person name="Fujiyama A."/>
            <person name="Inagaki F."/>
            <person name="Takami H."/>
        </authorList>
    </citation>
    <scope>NUCLEOTIDE SEQUENCE</scope>
    <source>
        <strain evidence="2">Expedition CK06-06</strain>
    </source>
</reference>
<evidence type="ECO:0000313" key="2">
    <source>
        <dbReference type="EMBL" id="GAF93239.1"/>
    </source>
</evidence>
<gene>
    <name evidence="2" type="ORF">S01H1_19301</name>
</gene>
<organism evidence="2">
    <name type="scientific">marine sediment metagenome</name>
    <dbReference type="NCBI Taxonomy" id="412755"/>
    <lineage>
        <taxon>unclassified sequences</taxon>
        <taxon>metagenomes</taxon>
        <taxon>ecological metagenomes</taxon>
    </lineage>
</organism>
<evidence type="ECO:0000256" key="1">
    <source>
        <dbReference type="SAM" id="MobiDB-lite"/>
    </source>
</evidence>
<dbReference type="EMBL" id="BARS01010407">
    <property type="protein sequence ID" value="GAF93239.1"/>
    <property type="molecule type" value="Genomic_DNA"/>
</dbReference>
<feature type="non-terminal residue" evidence="2">
    <location>
        <position position="1"/>
    </location>
</feature>
<name>X0TJ14_9ZZZZ</name>
<comment type="caution">
    <text evidence="2">The sequence shown here is derived from an EMBL/GenBank/DDBJ whole genome shotgun (WGS) entry which is preliminary data.</text>
</comment>
<feature type="compositionally biased region" description="Basic and acidic residues" evidence="1">
    <location>
        <begin position="20"/>
        <end position="32"/>
    </location>
</feature>